<organism evidence="1">
    <name type="scientific">hydrothermal vent metagenome</name>
    <dbReference type="NCBI Taxonomy" id="652676"/>
    <lineage>
        <taxon>unclassified sequences</taxon>
        <taxon>metagenomes</taxon>
        <taxon>ecological metagenomes</taxon>
    </lineage>
</organism>
<proteinExistence type="predicted"/>
<gene>
    <name evidence="1" type="ORF">MNBD_GAMMA04-130</name>
</gene>
<dbReference type="AlphaFoldDB" id="A0A3B0W3U5"/>
<evidence type="ECO:0000313" key="1">
    <source>
        <dbReference type="EMBL" id="VAW49941.1"/>
    </source>
</evidence>
<name>A0A3B0W3U5_9ZZZZ</name>
<sequence>MVSFPVSAWEHTILDGVDVFELVSLDEGAIKSGVDGVKSTLVISCDKSDYVNGIAVGIKFEGSMELLPSLDVATNKYVPSKHSMFFSKSPNNTLSGNIDTLISYKSIRIAVGSAIVGELRSTMAFVIKVDGHPFAFYTHKFSSDVGGKLLKACRFL</sequence>
<dbReference type="EMBL" id="UOFB01000415">
    <property type="protein sequence ID" value="VAW49941.1"/>
    <property type="molecule type" value="Genomic_DNA"/>
</dbReference>
<reference evidence="1" key="1">
    <citation type="submission" date="2018-06" db="EMBL/GenBank/DDBJ databases">
        <authorList>
            <person name="Zhirakovskaya E."/>
        </authorList>
    </citation>
    <scope>NUCLEOTIDE SEQUENCE</scope>
</reference>
<accession>A0A3B0W3U5</accession>
<protein>
    <submittedName>
        <fullName evidence="1">Uncharacterized protein</fullName>
    </submittedName>
</protein>